<comment type="caution">
    <text evidence="4">The sequence shown here is derived from an EMBL/GenBank/DDBJ whole genome shotgun (WGS) entry which is preliminary data.</text>
</comment>
<dbReference type="AlphaFoldDB" id="F7VH26"/>
<evidence type="ECO:0000313" key="5">
    <source>
        <dbReference type="Proteomes" id="UP000004319"/>
    </source>
</evidence>
<dbReference type="InterPro" id="IPR002818">
    <property type="entry name" value="DJ-1/PfpI"/>
</dbReference>
<keyword evidence="1" id="KW-0805">Transcription regulation</keyword>
<gene>
    <name evidence="4" type="ORF">ATPR_2675</name>
</gene>
<dbReference type="Pfam" id="PF01965">
    <property type="entry name" value="DJ-1_PfpI"/>
    <property type="match status" value="1"/>
</dbReference>
<dbReference type="PROSITE" id="PS01124">
    <property type="entry name" value="HTH_ARAC_FAMILY_2"/>
    <property type="match status" value="1"/>
</dbReference>
<dbReference type="GO" id="GO:0043565">
    <property type="term" value="F:sequence-specific DNA binding"/>
    <property type="evidence" value="ECO:0007669"/>
    <property type="project" value="InterPro"/>
</dbReference>
<dbReference type="SUPFAM" id="SSF46689">
    <property type="entry name" value="Homeodomain-like"/>
    <property type="match status" value="2"/>
</dbReference>
<keyword evidence="2" id="KW-0804">Transcription</keyword>
<protein>
    <submittedName>
        <fullName evidence="4">Transcriptional activator FtrA</fullName>
    </submittedName>
</protein>
<dbReference type="NCBIfam" id="NF006902">
    <property type="entry name" value="PRK09393.1"/>
    <property type="match status" value="1"/>
</dbReference>
<evidence type="ECO:0000256" key="2">
    <source>
        <dbReference type="ARBA" id="ARBA00023163"/>
    </source>
</evidence>
<dbReference type="PANTHER" id="PTHR43130">
    <property type="entry name" value="ARAC-FAMILY TRANSCRIPTIONAL REGULATOR"/>
    <property type="match status" value="1"/>
</dbReference>
<dbReference type="InterPro" id="IPR029062">
    <property type="entry name" value="Class_I_gatase-like"/>
</dbReference>
<dbReference type="SUPFAM" id="SSF52317">
    <property type="entry name" value="Class I glutamine amidotransferase-like"/>
    <property type="match status" value="1"/>
</dbReference>
<dbReference type="SMART" id="SM00342">
    <property type="entry name" value="HTH_ARAC"/>
    <property type="match status" value="1"/>
</dbReference>
<accession>F7VH26</accession>
<dbReference type="CDD" id="cd03137">
    <property type="entry name" value="GATase1_AraC_1"/>
    <property type="match status" value="1"/>
</dbReference>
<dbReference type="InterPro" id="IPR018060">
    <property type="entry name" value="HTH_AraC"/>
</dbReference>
<dbReference type="Gene3D" id="1.10.10.60">
    <property type="entry name" value="Homeodomain-like"/>
    <property type="match status" value="1"/>
</dbReference>
<proteinExistence type="predicted"/>
<reference evidence="4 5" key="1">
    <citation type="journal article" date="2011" name="Biochem. Biophys. Res. Commun.">
        <title>Increased number of Arginine-based salt bridges contributes to the thermotolerance of thermotolerant acetic acid bacteria, Acetobacter tropicalis SKU1100.</title>
        <authorList>
            <person name="Matsutani M."/>
            <person name="Hirakawa H."/>
            <person name="Nishikura M."/>
            <person name="Soemphol W."/>
            <person name="Ali I.A.I."/>
            <person name="Yakushi T."/>
            <person name="Matsushita K."/>
        </authorList>
    </citation>
    <scope>NUCLEOTIDE SEQUENCE [LARGE SCALE GENOMIC DNA]</scope>
    <source>
        <strain evidence="4 5">NBRC 101654</strain>
    </source>
</reference>
<dbReference type="EMBL" id="BABS01000110">
    <property type="protein sequence ID" value="GAA09671.1"/>
    <property type="molecule type" value="Genomic_DNA"/>
</dbReference>
<dbReference type="InterPro" id="IPR052158">
    <property type="entry name" value="INH-QAR"/>
</dbReference>
<organism evidence="4 5">
    <name type="scientific">Acetobacter tropicalis NBRC 101654</name>
    <dbReference type="NCBI Taxonomy" id="749388"/>
    <lineage>
        <taxon>Bacteria</taxon>
        <taxon>Pseudomonadati</taxon>
        <taxon>Pseudomonadota</taxon>
        <taxon>Alphaproteobacteria</taxon>
        <taxon>Acetobacterales</taxon>
        <taxon>Acetobacteraceae</taxon>
        <taxon>Acetobacter</taxon>
    </lineage>
</organism>
<evidence type="ECO:0000259" key="3">
    <source>
        <dbReference type="PROSITE" id="PS01124"/>
    </source>
</evidence>
<dbReference type="Gene3D" id="3.40.50.880">
    <property type="match status" value="1"/>
</dbReference>
<dbReference type="Proteomes" id="UP000004319">
    <property type="component" value="Unassembled WGS sequence"/>
</dbReference>
<evidence type="ECO:0000313" key="4">
    <source>
        <dbReference type="EMBL" id="GAA09671.1"/>
    </source>
</evidence>
<dbReference type="PANTHER" id="PTHR43130:SF3">
    <property type="entry name" value="HTH-TYPE TRANSCRIPTIONAL REGULATOR RV1931C"/>
    <property type="match status" value="1"/>
</dbReference>
<sequence>MAGLAIRVRIMPNGSSPLIVIMAYDQLCTFEFGCAFEVFGLSRPEMGSGWYRCLTVAAEPEPIRAAGGLRLEAAGGLELLDRADTIIIPGWRGPDAVAPPLLLDALRRAHAAGTRIVSICGATFVLAQAGLLAGKRATTHWRHASILASRYPDIVVEGDALYVDEGDILTSAGSAAGLDLCLHIVRKDFGAKAANSVARRLVVAAHRDGGQSQFIERSVPPPSGARLSELLETVQKRIGEKWSLERMAEIAHVSIRTLHRHIYESTGLAPSEWVKRQRIAYARDLLEETTLSVDEIAQRSGFGTTTNFRQHFRGAIGLPPASYRCRFLTRPPTTVNSLSRKPDIRIELNSKTSRQD</sequence>
<evidence type="ECO:0000256" key="1">
    <source>
        <dbReference type="ARBA" id="ARBA00023015"/>
    </source>
</evidence>
<dbReference type="Pfam" id="PF12833">
    <property type="entry name" value="HTH_18"/>
    <property type="match status" value="1"/>
</dbReference>
<name>F7VH26_9PROT</name>
<feature type="domain" description="HTH araC/xylS-type" evidence="3">
    <location>
        <begin position="228"/>
        <end position="326"/>
    </location>
</feature>
<dbReference type="InterPro" id="IPR009057">
    <property type="entry name" value="Homeodomain-like_sf"/>
</dbReference>
<dbReference type="GO" id="GO:0003700">
    <property type="term" value="F:DNA-binding transcription factor activity"/>
    <property type="evidence" value="ECO:0007669"/>
    <property type="project" value="InterPro"/>
</dbReference>